<gene>
    <name evidence="1" type="ORF">EW146_g10167</name>
</gene>
<organism evidence="1 2">
    <name type="scientific">Bondarzewia mesenterica</name>
    <dbReference type="NCBI Taxonomy" id="1095465"/>
    <lineage>
        <taxon>Eukaryota</taxon>
        <taxon>Fungi</taxon>
        <taxon>Dikarya</taxon>
        <taxon>Basidiomycota</taxon>
        <taxon>Agaricomycotina</taxon>
        <taxon>Agaricomycetes</taxon>
        <taxon>Russulales</taxon>
        <taxon>Bondarzewiaceae</taxon>
        <taxon>Bondarzewia</taxon>
    </lineage>
</organism>
<proteinExistence type="predicted"/>
<dbReference type="EMBL" id="SGPL01001152">
    <property type="protein sequence ID" value="THH04473.1"/>
    <property type="molecule type" value="Genomic_DNA"/>
</dbReference>
<evidence type="ECO:0000313" key="1">
    <source>
        <dbReference type="EMBL" id="THH04473.1"/>
    </source>
</evidence>
<accession>A0A4V3XC46</accession>
<evidence type="ECO:0000313" key="2">
    <source>
        <dbReference type="Proteomes" id="UP000310158"/>
    </source>
</evidence>
<comment type="caution">
    <text evidence="1">The sequence shown here is derived from an EMBL/GenBank/DDBJ whole genome shotgun (WGS) entry which is preliminary data.</text>
</comment>
<name>A0A4V3XC46_9AGAM</name>
<keyword evidence="2" id="KW-1185">Reference proteome</keyword>
<protein>
    <submittedName>
        <fullName evidence="1">Uncharacterized protein</fullName>
    </submittedName>
</protein>
<reference evidence="1 2" key="1">
    <citation type="submission" date="2019-02" db="EMBL/GenBank/DDBJ databases">
        <title>Genome sequencing of the rare red list fungi Bondarzewia mesenterica.</title>
        <authorList>
            <person name="Buettner E."/>
            <person name="Kellner H."/>
        </authorList>
    </citation>
    <scope>NUCLEOTIDE SEQUENCE [LARGE SCALE GENOMIC DNA]</scope>
    <source>
        <strain evidence="1 2">DSM 108281</strain>
    </source>
</reference>
<dbReference type="Proteomes" id="UP000310158">
    <property type="component" value="Unassembled WGS sequence"/>
</dbReference>
<dbReference type="AlphaFoldDB" id="A0A4V3XC46"/>
<sequence>MFEGVLGPYERREETAWEDGGWGRMRDTVRRTKADGGPALFSLLSPTFPGARLIVADNKRRKFNSFDIDDGRKMEVSGYVPSFKKGSRVQRSRDDTFFSGVGGLDSPTRPERWLILSIRIISKATTYKSHSPVIPGPATTSLKSAASHSLEDFGPACPLRIPIISSASSFGFCTGI</sequence>